<gene>
    <name evidence="1" type="ORF">SAMN06297387_12193</name>
</gene>
<reference evidence="1 2" key="1">
    <citation type="submission" date="2017-09" db="EMBL/GenBank/DDBJ databases">
        <authorList>
            <person name="Ehlers B."/>
            <person name="Leendertz F.H."/>
        </authorList>
    </citation>
    <scope>NUCLEOTIDE SEQUENCE [LARGE SCALE GENOMIC DNA]</scope>
    <source>
        <strain evidence="1 2">CGMCC 4.7095</strain>
    </source>
</reference>
<dbReference type="EMBL" id="OCNE01000021">
    <property type="protein sequence ID" value="SOD65318.1"/>
    <property type="molecule type" value="Genomic_DNA"/>
</dbReference>
<dbReference type="RefSeq" id="WP_097233410.1">
    <property type="nucleotide sequence ID" value="NZ_OCNE01000021.1"/>
</dbReference>
<dbReference type="Proteomes" id="UP000219072">
    <property type="component" value="Unassembled WGS sequence"/>
</dbReference>
<dbReference type="OrthoDB" id="4236966at2"/>
<proteinExistence type="predicted"/>
<keyword evidence="2" id="KW-1185">Reference proteome</keyword>
<name>A0A286E323_9ACTN</name>
<evidence type="ECO:0000313" key="1">
    <source>
        <dbReference type="EMBL" id="SOD65318.1"/>
    </source>
</evidence>
<dbReference type="AlphaFoldDB" id="A0A286E323"/>
<protein>
    <submittedName>
        <fullName evidence="1">Uncharacterized protein</fullName>
    </submittedName>
</protein>
<accession>A0A286E323</accession>
<evidence type="ECO:0000313" key="2">
    <source>
        <dbReference type="Proteomes" id="UP000219072"/>
    </source>
</evidence>
<organism evidence="1 2">
    <name type="scientific">Streptomyces zhaozhouensis</name>
    <dbReference type="NCBI Taxonomy" id="1300267"/>
    <lineage>
        <taxon>Bacteria</taxon>
        <taxon>Bacillati</taxon>
        <taxon>Actinomycetota</taxon>
        <taxon>Actinomycetes</taxon>
        <taxon>Kitasatosporales</taxon>
        <taxon>Streptomycetaceae</taxon>
        <taxon>Streptomyces</taxon>
    </lineage>
</organism>
<sequence length="68" mass="7124">MGGAEDDCSGPHRQCQACSGQRVEIRETLYLAATGHAQGVAAPHGCWHCAGHGFYCTAAPRCVRPLVG</sequence>